<evidence type="ECO:0000256" key="1">
    <source>
        <dbReference type="SAM" id="MobiDB-lite"/>
    </source>
</evidence>
<dbReference type="EMBL" id="JADBGG010000008">
    <property type="protein sequence ID" value="MBE1424729.1"/>
    <property type="molecule type" value="Genomic_DNA"/>
</dbReference>
<organism evidence="2 3">
    <name type="scientific">Desulfomicrobium macestii</name>
    <dbReference type="NCBI Taxonomy" id="90731"/>
    <lineage>
        <taxon>Bacteria</taxon>
        <taxon>Pseudomonadati</taxon>
        <taxon>Thermodesulfobacteriota</taxon>
        <taxon>Desulfovibrionia</taxon>
        <taxon>Desulfovibrionales</taxon>
        <taxon>Desulfomicrobiaceae</taxon>
        <taxon>Desulfomicrobium</taxon>
    </lineage>
</organism>
<accession>A0ABR9H1Z4</accession>
<reference evidence="2 3" key="1">
    <citation type="submission" date="2020-10" db="EMBL/GenBank/DDBJ databases">
        <title>Genomic Encyclopedia of Type Strains, Phase IV (KMG-IV): sequencing the most valuable type-strain genomes for metagenomic binning, comparative biology and taxonomic classification.</title>
        <authorList>
            <person name="Goeker M."/>
        </authorList>
    </citation>
    <scope>NUCLEOTIDE SEQUENCE [LARGE SCALE GENOMIC DNA]</scope>
    <source>
        <strain evidence="2 3">DSM 4194</strain>
    </source>
</reference>
<comment type="caution">
    <text evidence="2">The sequence shown here is derived from an EMBL/GenBank/DDBJ whole genome shotgun (WGS) entry which is preliminary data.</text>
</comment>
<gene>
    <name evidence="2" type="ORF">H4684_001368</name>
</gene>
<feature type="compositionally biased region" description="Basic and acidic residues" evidence="1">
    <location>
        <begin position="91"/>
        <end position="100"/>
    </location>
</feature>
<evidence type="ECO:0000313" key="3">
    <source>
        <dbReference type="Proteomes" id="UP000639010"/>
    </source>
</evidence>
<name>A0ABR9H1Z4_9BACT</name>
<feature type="region of interest" description="Disordered" evidence="1">
    <location>
        <begin position="90"/>
        <end position="111"/>
    </location>
</feature>
<proteinExistence type="predicted"/>
<protein>
    <submittedName>
        <fullName evidence="2">Uncharacterized protein</fullName>
    </submittedName>
</protein>
<evidence type="ECO:0000313" key="2">
    <source>
        <dbReference type="EMBL" id="MBE1424729.1"/>
    </source>
</evidence>
<sequence>MGGRAVAIRSAPVKTRRNSFAGLVMLSRCVVAREAGAGRLATIQQTMPGSIRQSARLDRDEPDRLVRRVRRLLVGIGKAWCSWNFLEDEENGRQGGRDPVRWTALRMTDTA</sequence>
<keyword evidence="3" id="KW-1185">Reference proteome</keyword>
<dbReference type="Proteomes" id="UP000639010">
    <property type="component" value="Unassembled WGS sequence"/>
</dbReference>